<dbReference type="AlphaFoldDB" id="A0A4Y7RU11"/>
<gene>
    <name evidence="7" type="primary">yabA</name>
    <name evidence="7" type="ORF">Pmgp_01110</name>
</gene>
<reference evidence="7 8" key="1">
    <citation type="journal article" date="2018" name="Environ. Microbiol.">
        <title>Novel energy conservation strategies and behaviour of Pelotomaculum schinkii driving syntrophic propionate catabolism.</title>
        <authorList>
            <person name="Hidalgo-Ahumada C.A.P."/>
            <person name="Nobu M.K."/>
            <person name="Narihiro T."/>
            <person name="Tamaki H."/>
            <person name="Liu W.T."/>
            <person name="Kamagata Y."/>
            <person name="Stams A.J.M."/>
            <person name="Imachi H."/>
            <person name="Sousa D.Z."/>
        </authorList>
    </citation>
    <scope>NUCLEOTIDE SEQUENCE [LARGE SCALE GENOMIC DNA]</scope>
    <source>
        <strain evidence="7 8">MGP</strain>
    </source>
</reference>
<keyword evidence="1" id="KW-0963">Cytoplasm</keyword>
<evidence type="ECO:0000313" key="7">
    <source>
        <dbReference type="EMBL" id="TEB12219.1"/>
    </source>
</evidence>
<name>A0A4Y7RU11_9FIRM</name>
<comment type="caution">
    <text evidence="7">The sequence shown here is derived from an EMBL/GenBank/DDBJ whole genome shotgun (WGS) entry which is preliminary data.</text>
</comment>
<protein>
    <submittedName>
        <fullName evidence="7">Initiation-control protein YabA</fullName>
    </submittedName>
</protein>
<dbReference type="GO" id="GO:0006260">
    <property type="term" value="P:DNA replication"/>
    <property type="evidence" value="ECO:0007669"/>
    <property type="project" value="UniProtKB-KW"/>
</dbReference>
<organism evidence="7 8">
    <name type="scientific">Pelotomaculum propionicicum</name>
    <dbReference type="NCBI Taxonomy" id="258475"/>
    <lineage>
        <taxon>Bacteria</taxon>
        <taxon>Bacillati</taxon>
        <taxon>Bacillota</taxon>
        <taxon>Clostridia</taxon>
        <taxon>Eubacteriales</taxon>
        <taxon>Desulfotomaculaceae</taxon>
        <taxon>Pelotomaculum</taxon>
    </lineage>
</organism>
<dbReference type="InterPro" id="IPR010377">
    <property type="entry name" value="YabA"/>
</dbReference>
<dbReference type="Pfam" id="PF06156">
    <property type="entry name" value="YabA"/>
    <property type="match status" value="1"/>
</dbReference>
<sequence>MQSLFKLTREMELKLHALLAEVQELKNKAQELEEENSRLRKDLAALYREGLGGDGADSGVPHKGFFNLLGLYDHNFHICNAYFGRKRSGDCLFCMAFLRKEQEPQLGSGT</sequence>
<keyword evidence="5" id="KW-0236">DNA replication inhibitor</keyword>
<keyword evidence="8" id="KW-1185">Reference proteome</keyword>
<proteinExistence type="predicted"/>
<keyword evidence="2" id="KW-0235">DNA replication</keyword>
<keyword evidence="6" id="KW-0175">Coiled coil</keyword>
<evidence type="ECO:0000313" key="8">
    <source>
        <dbReference type="Proteomes" id="UP000297597"/>
    </source>
</evidence>
<accession>A0A4Y7RU11</accession>
<dbReference type="GO" id="GO:0046872">
    <property type="term" value="F:metal ion binding"/>
    <property type="evidence" value="ECO:0007669"/>
    <property type="project" value="UniProtKB-KW"/>
</dbReference>
<dbReference type="GO" id="GO:0008156">
    <property type="term" value="P:negative regulation of DNA replication"/>
    <property type="evidence" value="ECO:0007669"/>
    <property type="project" value="UniProtKB-KW"/>
</dbReference>
<dbReference type="OrthoDB" id="2112130at2"/>
<keyword evidence="3" id="KW-0479">Metal-binding</keyword>
<evidence type="ECO:0000256" key="2">
    <source>
        <dbReference type="ARBA" id="ARBA00022705"/>
    </source>
</evidence>
<dbReference type="EMBL" id="QFFZ01000008">
    <property type="protein sequence ID" value="TEB12219.1"/>
    <property type="molecule type" value="Genomic_DNA"/>
</dbReference>
<evidence type="ECO:0000256" key="1">
    <source>
        <dbReference type="ARBA" id="ARBA00022490"/>
    </source>
</evidence>
<feature type="coiled-coil region" evidence="6">
    <location>
        <begin position="8"/>
        <end position="49"/>
    </location>
</feature>
<keyword evidence="4" id="KW-0862">Zinc</keyword>
<evidence type="ECO:0000256" key="4">
    <source>
        <dbReference type="ARBA" id="ARBA00022833"/>
    </source>
</evidence>
<evidence type="ECO:0000256" key="3">
    <source>
        <dbReference type="ARBA" id="ARBA00022723"/>
    </source>
</evidence>
<evidence type="ECO:0000256" key="6">
    <source>
        <dbReference type="SAM" id="Coils"/>
    </source>
</evidence>
<evidence type="ECO:0000256" key="5">
    <source>
        <dbReference type="ARBA" id="ARBA00022880"/>
    </source>
</evidence>
<dbReference type="Proteomes" id="UP000297597">
    <property type="component" value="Unassembled WGS sequence"/>
</dbReference>
<dbReference type="RefSeq" id="WP_134212985.1">
    <property type="nucleotide sequence ID" value="NZ_QFFZ01000008.1"/>
</dbReference>